<dbReference type="OrthoDB" id="9804993at2"/>
<protein>
    <submittedName>
        <fullName evidence="1">Serine hydrolase family protein</fullName>
    </submittedName>
</protein>
<dbReference type="AlphaFoldDB" id="A0A5Q0C8Y5"/>
<accession>A0A5Q0C8Y5</accession>
<reference evidence="1 2" key="1">
    <citation type="submission" date="2019-08" db="EMBL/GenBank/DDBJ databases">
        <title>Prosopis cineraria nodule microbiome.</title>
        <authorList>
            <person name="Ali R."/>
            <person name="Chaluvadi S.R."/>
            <person name="Wang X."/>
        </authorList>
    </citation>
    <scope>NUCLEOTIDE SEQUENCE [LARGE SCALE GENOMIC DNA]</scope>
    <source>
        <strain evidence="1 2">BG7</strain>
    </source>
</reference>
<dbReference type="SUPFAM" id="SSF53474">
    <property type="entry name" value="alpha/beta-Hydrolases"/>
    <property type="match status" value="1"/>
</dbReference>
<evidence type="ECO:0000313" key="1">
    <source>
        <dbReference type="EMBL" id="QFY61912.1"/>
    </source>
</evidence>
<evidence type="ECO:0000313" key="2">
    <source>
        <dbReference type="Proteomes" id="UP000326881"/>
    </source>
</evidence>
<dbReference type="KEGG" id="rgr:FZ934_16840"/>
<gene>
    <name evidence="1" type="ORF">FZ934_16840</name>
</gene>
<dbReference type="InterPro" id="IPR029058">
    <property type="entry name" value="AB_hydrolase_fold"/>
</dbReference>
<dbReference type="GO" id="GO:0016787">
    <property type="term" value="F:hydrolase activity"/>
    <property type="evidence" value="ECO:0007669"/>
    <property type="project" value="UniProtKB-KW"/>
</dbReference>
<dbReference type="EMBL" id="CP043498">
    <property type="protein sequence ID" value="QFY61912.1"/>
    <property type="molecule type" value="Genomic_DNA"/>
</dbReference>
<dbReference type="Gene3D" id="3.40.50.1820">
    <property type="entry name" value="alpha/beta hydrolase"/>
    <property type="match status" value="1"/>
</dbReference>
<dbReference type="InterPro" id="IPR010662">
    <property type="entry name" value="RBBP9/YdeN"/>
</dbReference>
<dbReference type="Proteomes" id="UP000326881">
    <property type="component" value="Chromosome"/>
</dbReference>
<organism evidence="1 2">
    <name type="scientific">Rhizobium grahamii</name>
    <dbReference type="NCBI Taxonomy" id="1120045"/>
    <lineage>
        <taxon>Bacteria</taxon>
        <taxon>Pseudomonadati</taxon>
        <taxon>Pseudomonadota</taxon>
        <taxon>Alphaproteobacteria</taxon>
        <taxon>Hyphomicrobiales</taxon>
        <taxon>Rhizobiaceae</taxon>
        <taxon>Rhizobium/Agrobacterium group</taxon>
        <taxon>Rhizobium</taxon>
    </lineage>
</organism>
<name>A0A5Q0C8Y5_9HYPH</name>
<dbReference type="RefSeq" id="WP_153271980.1">
    <property type="nucleotide sequence ID" value="NZ_CP043498.1"/>
</dbReference>
<dbReference type="Pfam" id="PF06821">
    <property type="entry name" value="Ser_hydrolase"/>
    <property type="match status" value="1"/>
</dbReference>
<keyword evidence="1" id="KW-0378">Hydrolase</keyword>
<proteinExistence type="predicted"/>
<sequence length="178" mass="18820">MRDIVMVPGIGGSDDEHWQSRWQTADRRIRRIAPSSWEQPELDDWIAALEGEVEQSGAPPLLVAHSLGCLLVAHWAARTARQAAGAVFVAPPDPAEAVFPAEASGFASAPQRALSFPSLVIASTNDAYGSLTYARALATAWGSAFAEVGARGHLNGNSGLGDWPEGRQMVAAFEATLA</sequence>
<keyword evidence="2" id="KW-1185">Reference proteome</keyword>